<feature type="compositionally biased region" description="Polar residues" evidence="7">
    <location>
        <begin position="315"/>
        <end position="328"/>
    </location>
</feature>
<feature type="compositionally biased region" description="Gly residues" evidence="7">
    <location>
        <begin position="473"/>
        <end position="484"/>
    </location>
</feature>
<feature type="compositionally biased region" description="Polar residues" evidence="7">
    <location>
        <begin position="351"/>
        <end position="361"/>
    </location>
</feature>
<feature type="compositionally biased region" description="Low complexity" evidence="7">
    <location>
        <begin position="812"/>
        <end position="822"/>
    </location>
</feature>
<feature type="domain" description="FHA" evidence="8">
    <location>
        <begin position="140"/>
        <end position="215"/>
    </location>
</feature>
<dbReference type="EMBL" id="NAJN01000264">
    <property type="protein sequence ID" value="TKA75926.1"/>
    <property type="molecule type" value="Genomic_DNA"/>
</dbReference>
<keyword evidence="2" id="KW-0805">Transcription regulation</keyword>
<organism evidence="10 11">
    <name type="scientific">Cryomyces minteri</name>
    <dbReference type="NCBI Taxonomy" id="331657"/>
    <lineage>
        <taxon>Eukaryota</taxon>
        <taxon>Fungi</taxon>
        <taxon>Dikarya</taxon>
        <taxon>Ascomycota</taxon>
        <taxon>Pezizomycotina</taxon>
        <taxon>Dothideomycetes</taxon>
        <taxon>Dothideomycetes incertae sedis</taxon>
        <taxon>Cryomyces</taxon>
    </lineage>
</organism>
<feature type="compositionally biased region" description="Polar residues" evidence="7">
    <location>
        <begin position="516"/>
        <end position="526"/>
    </location>
</feature>
<evidence type="ECO:0000313" key="11">
    <source>
        <dbReference type="Proteomes" id="UP000308768"/>
    </source>
</evidence>
<feature type="compositionally biased region" description="Low complexity" evidence="7">
    <location>
        <begin position="486"/>
        <end position="501"/>
    </location>
</feature>
<dbReference type="Pfam" id="PF00250">
    <property type="entry name" value="Forkhead"/>
    <property type="match status" value="1"/>
</dbReference>
<dbReference type="InterPro" id="IPR000253">
    <property type="entry name" value="FHA_dom"/>
</dbReference>
<proteinExistence type="predicted"/>
<dbReference type="InterPro" id="IPR008984">
    <property type="entry name" value="SMAD_FHA_dom_sf"/>
</dbReference>
<dbReference type="InterPro" id="IPR036390">
    <property type="entry name" value="WH_DNA-bd_sf"/>
</dbReference>
<keyword evidence="3 6" id="KW-0238">DNA-binding</keyword>
<feature type="compositionally biased region" description="Polar residues" evidence="7">
    <location>
        <begin position="738"/>
        <end position="754"/>
    </location>
</feature>
<comment type="subcellular location">
    <subcellularLocation>
        <location evidence="1 6">Nucleus</location>
    </subcellularLocation>
</comment>
<dbReference type="InterPro" id="IPR018122">
    <property type="entry name" value="TF_fork_head_CS_1"/>
</dbReference>
<dbReference type="SUPFAM" id="SSF49879">
    <property type="entry name" value="SMAD/FHA domain"/>
    <property type="match status" value="1"/>
</dbReference>
<accession>A0A4U0XIG8</accession>
<evidence type="ECO:0000256" key="4">
    <source>
        <dbReference type="ARBA" id="ARBA00023163"/>
    </source>
</evidence>
<feature type="compositionally biased region" description="Polar residues" evidence="7">
    <location>
        <begin position="769"/>
        <end position="788"/>
    </location>
</feature>
<feature type="compositionally biased region" description="Low complexity" evidence="7">
    <location>
        <begin position="329"/>
        <end position="349"/>
    </location>
</feature>
<feature type="region of interest" description="Disordered" evidence="7">
    <location>
        <begin position="1"/>
        <end position="83"/>
    </location>
</feature>
<dbReference type="InterPro" id="IPR036388">
    <property type="entry name" value="WH-like_DNA-bd_sf"/>
</dbReference>
<evidence type="ECO:0000256" key="2">
    <source>
        <dbReference type="ARBA" id="ARBA00023015"/>
    </source>
</evidence>
<dbReference type="GO" id="GO:0000981">
    <property type="term" value="F:DNA-binding transcription factor activity, RNA polymerase II-specific"/>
    <property type="evidence" value="ECO:0007669"/>
    <property type="project" value="TreeGrafter"/>
</dbReference>
<dbReference type="PRINTS" id="PR00053">
    <property type="entry name" value="FORKHEAD"/>
</dbReference>
<feature type="DNA-binding region" description="Fork-head" evidence="6">
    <location>
        <begin position="382"/>
        <end position="477"/>
    </location>
</feature>
<keyword evidence="4" id="KW-0804">Transcription</keyword>
<dbReference type="Gene3D" id="2.60.200.20">
    <property type="match status" value="1"/>
</dbReference>
<dbReference type="PROSITE" id="PS50039">
    <property type="entry name" value="FORK_HEAD_3"/>
    <property type="match status" value="1"/>
</dbReference>
<evidence type="ECO:0008006" key="12">
    <source>
        <dbReference type="Google" id="ProtNLM"/>
    </source>
</evidence>
<feature type="region of interest" description="Disordered" evidence="7">
    <location>
        <begin position="769"/>
        <end position="883"/>
    </location>
</feature>
<dbReference type="CDD" id="cd00059">
    <property type="entry name" value="FH_FOX"/>
    <property type="match status" value="1"/>
</dbReference>
<dbReference type="PANTHER" id="PTHR45881">
    <property type="entry name" value="CHECKPOINT SUPPRESSOR 1-LIKE, ISOFORM A-RELATED"/>
    <property type="match status" value="1"/>
</dbReference>
<feature type="region of interest" description="Disordered" evidence="7">
    <location>
        <begin position="655"/>
        <end position="756"/>
    </location>
</feature>
<evidence type="ECO:0000256" key="1">
    <source>
        <dbReference type="ARBA" id="ARBA00004123"/>
    </source>
</evidence>
<evidence type="ECO:0000256" key="6">
    <source>
        <dbReference type="PROSITE-ProRule" id="PRU00089"/>
    </source>
</evidence>
<evidence type="ECO:0000256" key="5">
    <source>
        <dbReference type="ARBA" id="ARBA00023242"/>
    </source>
</evidence>
<dbReference type="Gene3D" id="1.10.10.10">
    <property type="entry name" value="Winged helix-like DNA-binding domain superfamily/Winged helix DNA-binding domain"/>
    <property type="match status" value="1"/>
</dbReference>
<dbReference type="GO" id="GO:0005634">
    <property type="term" value="C:nucleus"/>
    <property type="evidence" value="ECO:0007669"/>
    <property type="project" value="UniProtKB-SubCell"/>
</dbReference>
<dbReference type="PROSITE" id="PS50006">
    <property type="entry name" value="FHA_DOMAIN"/>
    <property type="match status" value="1"/>
</dbReference>
<dbReference type="Pfam" id="PF00498">
    <property type="entry name" value="FHA"/>
    <property type="match status" value="1"/>
</dbReference>
<feature type="compositionally biased region" description="Polar residues" evidence="7">
    <location>
        <begin position="844"/>
        <end position="856"/>
    </location>
</feature>
<keyword evidence="11" id="KW-1185">Reference proteome</keyword>
<feature type="domain" description="Fork-head" evidence="9">
    <location>
        <begin position="382"/>
        <end position="477"/>
    </location>
</feature>
<dbReference type="STRING" id="331657.A0A4U0XIG8"/>
<dbReference type="GO" id="GO:0000978">
    <property type="term" value="F:RNA polymerase II cis-regulatory region sequence-specific DNA binding"/>
    <property type="evidence" value="ECO:0007669"/>
    <property type="project" value="TreeGrafter"/>
</dbReference>
<dbReference type="CDD" id="cd22701">
    <property type="entry name" value="FHA_FKH1-like"/>
    <property type="match status" value="1"/>
</dbReference>
<dbReference type="InterPro" id="IPR030456">
    <property type="entry name" value="TF_fork_head_CS_2"/>
</dbReference>
<gene>
    <name evidence="10" type="ORF">B0A49_04633</name>
</gene>
<name>A0A4U0XIG8_9PEZI</name>
<evidence type="ECO:0000259" key="8">
    <source>
        <dbReference type="PROSITE" id="PS50006"/>
    </source>
</evidence>
<sequence>MPPSGRRRRAPAKAEGSDVEAADIMRTPLRKKRRVNGADTKPAPSNSSSARKRRATAESQSQKVEREDTAETEVSESSDDEEQLTKIIKNLEVSKFPCNAIRDFANDRQDPGTGYAKIVGRDWTYIVRSTRVTLGRPDGISSGRTQSAQVANDAQQSPPVQAEGVSAANFPLSIDLGPAKQISRVHAEIEFNSESNRWHVIMNGRNDGRIDGTVVEKGDKMVLENGMVMDFNGTQMMFISSTDPKETLRNIRPAVKAQAVKKEDTEEDDEAEGDQRRTRPVLTHAHPRPEAARNTAAPYDAYRQQYSSQIQQQQWNRPTASTPQQTFATGQQPGTLTQTSQPSSSLPPSSANPQSRGAYSRGVNLTSTEAVDYSLDEARDLKPPHSYAQLIGMAILQSPEEKLSLSNIYAFIKDRYSYYRWSQAGWQNSIRHNLSLNKSFEKVARRTDEPGKGMKWRICPDQREDFIKRGLTGARGGPKFGGQRNGSSGPSSPATAGPSQSAHERLVGIIGASEHASGQHQQNETRPANARNGLQNRDDDSATPPLTTYPAFPRPIEAFTPDRGSRRPPTLQEPEQSPSFTTGIPTNGYSNGLSAHANAAGSQPTLSAGRAYYGDEGLEMITPLVARHQPRLVPPSTLHVPSKYADLSSPAPFWRLTHNGPESTPARGPFHDFSPPKFSPTKFSPTKKVPADAEGIDISIRSSSPPVQLDSPANRPGSMRSQATAPRPSESDDDDMTASPTRSVSRPHTAQSGRSLLGNAKGLGLKIPQLQQQQNGPSVISPDQSSARGSPYKYPGALDGSPRPSTQGSIVNGMNGMNGINGTSVNGSGLSQGFSDKDGFRLSQPLSAPLQPTTNGHIGGRYMNGTPDLAADDEEEEGIDLAR</sequence>
<dbReference type="SUPFAM" id="SSF46785">
    <property type="entry name" value="Winged helix' DNA-binding domain"/>
    <property type="match status" value="1"/>
</dbReference>
<keyword evidence="5 6" id="KW-0539">Nucleus</keyword>
<dbReference type="PROSITE" id="PS00657">
    <property type="entry name" value="FORK_HEAD_1"/>
    <property type="match status" value="1"/>
</dbReference>
<dbReference type="FunFam" id="1.10.10.10:FF:000030">
    <property type="entry name" value="Forkhead box protein K2"/>
    <property type="match status" value="1"/>
</dbReference>
<dbReference type="OrthoDB" id="5954824at2759"/>
<feature type="region of interest" description="Disordered" evidence="7">
    <location>
        <begin position="254"/>
        <end position="361"/>
    </location>
</feature>
<evidence type="ECO:0000313" key="10">
    <source>
        <dbReference type="EMBL" id="TKA75926.1"/>
    </source>
</evidence>
<dbReference type="AlphaFoldDB" id="A0A4U0XIG8"/>
<evidence type="ECO:0000256" key="7">
    <source>
        <dbReference type="SAM" id="MobiDB-lite"/>
    </source>
</evidence>
<comment type="caution">
    <text evidence="10">The sequence shown here is derived from an EMBL/GenBank/DDBJ whole genome shotgun (WGS) entry which is preliminary data.</text>
</comment>
<feature type="compositionally biased region" description="Low complexity" evidence="7">
    <location>
        <begin position="304"/>
        <end position="314"/>
    </location>
</feature>
<dbReference type="PROSITE" id="PS00658">
    <property type="entry name" value="FORK_HEAD_2"/>
    <property type="match status" value="1"/>
</dbReference>
<feature type="compositionally biased region" description="Low complexity" evidence="7">
    <location>
        <begin position="673"/>
        <end position="688"/>
    </location>
</feature>
<feature type="compositionally biased region" description="Polar residues" evidence="7">
    <location>
        <begin position="573"/>
        <end position="593"/>
    </location>
</feature>
<dbReference type="SMART" id="SM00339">
    <property type="entry name" value="FH"/>
    <property type="match status" value="1"/>
</dbReference>
<evidence type="ECO:0000256" key="3">
    <source>
        <dbReference type="ARBA" id="ARBA00023125"/>
    </source>
</evidence>
<feature type="region of interest" description="Disordered" evidence="7">
    <location>
        <begin position="470"/>
        <end position="503"/>
    </location>
</feature>
<dbReference type="PANTHER" id="PTHR45881:SF1">
    <property type="entry name" value="FORK HEAD PROTEIN HOMOLOG 2"/>
    <property type="match status" value="1"/>
</dbReference>
<dbReference type="InterPro" id="IPR001766">
    <property type="entry name" value="Fork_head_dom"/>
</dbReference>
<dbReference type="Proteomes" id="UP000308768">
    <property type="component" value="Unassembled WGS sequence"/>
</dbReference>
<evidence type="ECO:0000259" key="9">
    <source>
        <dbReference type="PROSITE" id="PS50039"/>
    </source>
</evidence>
<feature type="compositionally biased region" description="Polar residues" evidence="7">
    <location>
        <begin position="823"/>
        <end position="834"/>
    </location>
</feature>
<feature type="compositionally biased region" description="Acidic residues" evidence="7">
    <location>
        <begin position="70"/>
        <end position="82"/>
    </location>
</feature>
<feature type="region of interest" description="Disordered" evidence="7">
    <location>
        <begin position="515"/>
        <end position="603"/>
    </location>
</feature>
<reference evidence="10 11" key="1">
    <citation type="submission" date="2017-03" db="EMBL/GenBank/DDBJ databases">
        <title>Genomes of endolithic fungi from Antarctica.</title>
        <authorList>
            <person name="Coleine C."/>
            <person name="Masonjones S."/>
            <person name="Stajich J.E."/>
        </authorList>
    </citation>
    <scope>NUCLEOTIDE SEQUENCE [LARGE SCALE GENOMIC DNA]</scope>
    <source>
        <strain evidence="10 11">CCFEE 5187</strain>
    </source>
</reference>
<protein>
    <recommendedName>
        <fullName evidence="12">Fork-head transcriptional regulator 2</fullName>
    </recommendedName>
</protein>
<feature type="compositionally biased region" description="Basic residues" evidence="7">
    <location>
        <begin position="1"/>
        <end position="11"/>
    </location>
</feature>
<feature type="compositionally biased region" description="Acidic residues" evidence="7">
    <location>
        <begin position="870"/>
        <end position="883"/>
    </location>
</feature>